<reference evidence="3" key="1">
    <citation type="submission" date="2019-08" db="EMBL/GenBank/DDBJ databases">
        <authorList>
            <person name="Kucharzyk K."/>
            <person name="Murdoch R.W."/>
            <person name="Higgins S."/>
            <person name="Loffler F."/>
        </authorList>
    </citation>
    <scope>NUCLEOTIDE SEQUENCE</scope>
</reference>
<dbReference type="AlphaFoldDB" id="A0A644XIN4"/>
<evidence type="ECO:0000256" key="1">
    <source>
        <dbReference type="ARBA" id="ARBA00022898"/>
    </source>
</evidence>
<dbReference type="PANTHER" id="PTHR43586">
    <property type="entry name" value="CYSTEINE DESULFURASE"/>
    <property type="match status" value="1"/>
</dbReference>
<evidence type="ECO:0000313" key="3">
    <source>
        <dbReference type="EMBL" id="MPM14073.1"/>
    </source>
</evidence>
<accession>A0A644XIN4</accession>
<sequence length="427" mass="47851">MNEYKNGLAFDEELIKEIKDKFFYVDSDPISGKRLFFDNAGGAFRLKKAVEKQSELEAFPDCPERDHEMSHYLQRIMKQGQDDIKLMLNAKNGGSILTSLTASQVMFQIVGTIAENVKGTNMVTTVLEHPSAFDAVDYYARKTGRELRVAMSNKDNGKVEVEDVIKLIDEDTVMLSLMHASNLSGAVFDVEEIIEKARSKKPGLFIVVDAVQHAPHGIIDLEKTPVDGINFGPYKFFGCRGSGIGYVSDRVSAFSHHKIIAKGDEVWALGTPTPAQFAVITQIVNYICWIGEKFSDSKDRRALYVEGINRIKLQERALLNRLLEGTTEIEGLRKQKNVKVYADNKDLTSRDLIVGIGFENMDCASAAKEYEKRKVILAPRLASSIYSKRMLDSFDIKDGVLRVSPLHCHSVKDIDEFLAITKEIAQL</sequence>
<dbReference type="InterPro" id="IPR015421">
    <property type="entry name" value="PyrdxlP-dep_Trfase_major"/>
</dbReference>
<keyword evidence="3" id="KW-0808">Transferase</keyword>
<protein>
    <submittedName>
        <fullName evidence="3">Cysteine desulfurase IscS</fullName>
        <ecNumber evidence="3">2.8.1.7</ecNumber>
    </submittedName>
</protein>
<dbReference type="PANTHER" id="PTHR43586:SF8">
    <property type="entry name" value="CYSTEINE DESULFURASE 1, CHLOROPLASTIC"/>
    <property type="match status" value="1"/>
</dbReference>
<dbReference type="EMBL" id="VSSQ01002220">
    <property type="protein sequence ID" value="MPM14073.1"/>
    <property type="molecule type" value="Genomic_DNA"/>
</dbReference>
<dbReference type="InterPro" id="IPR015424">
    <property type="entry name" value="PyrdxlP-dep_Trfase"/>
</dbReference>
<dbReference type="GO" id="GO:0031071">
    <property type="term" value="F:cysteine desulfurase activity"/>
    <property type="evidence" value="ECO:0007669"/>
    <property type="project" value="UniProtKB-EC"/>
</dbReference>
<dbReference type="Gene3D" id="3.90.1150.10">
    <property type="entry name" value="Aspartate Aminotransferase, domain 1"/>
    <property type="match status" value="1"/>
</dbReference>
<gene>
    <name evidence="3" type="primary">iscS_22</name>
    <name evidence="3" type="ORF">SDC9_60433</name>
</gene>
<dbReference type="EC" id="2.8.1.7" evidence="3"/>
<keyword evidence="1" id="KW-0663">Pyridoxal phosphate</keyword>
<proteinExistence type="predicted"/>
<dbReference type="InterPro" id="IPR000192">
    <property type="entry name" value="Aminotrans_V_dom"/>
</dbReference>
<feature type="domain" description="Aminotransferase class V" evidence="2">
    <location>
        <begin position="36"/>
        <end position="253"/>
    </location>
</feature>
<dbReference type="InterPro" id="IPR015422">
    <property type="entry name" value="PyrdxlP-dep_Trfase_small"/>
</dbReference>
<dbReference type="SUPFAM" id="SSF53383">
    <property type="entry name" value="PLP-dependent transferases"/>
    <property type="match status" value="1"/>
</dbReference>
<comment type="caution">
    <text evidence="3">The sequence shown here is derived from an EMBL/GenBank/DDBJ whole genome shotgun (WGS) entry which is preliminary data.</text>
</comment>
<name>A0A644XIN4_9ZZZZ</name>
<organism evidence="3">
    <name type="scientific">bioreactor metagenome</name>
    <dbReference type="NCBI Taxonomy" id="1076179"/>
    <lineage>
        <taxon>unclassified sequences</taxon>
        <taxon>metagenomes</taxon>
        <taxon>ecological metagenomes</taxon>
    </lineage>
</organism>
<evidence type="ECO:0000259" key="2">
    <source>
        <dbReference type="Pfam" id="PF00266"/>
    </source>
</evidence>
<dbReference type="Pfam" id="PF00266">
    <property type="entry name" value="Aminotran_5"/>
    <property type="match status" value="1"/>
</dbReference>
<dbReference type="Gene3D" id="3.40.640.10">
    <property type="entry name" value="Type I PLP-dependent aspartate aminotransferase-like (Major domain)"/>
    <property type="match status" value="1"/>
</dbReference>